<keyword evidence="6" id="KW-1185">Reference proteome</keyword>
<reference evidence="5" key="2">
    <citation type="submission" date="2020-09" db="EMBL/GenBank/DDBJ databases">
        <authorList>
            <person name="Sun Q."/>
            <person name="Zhou Y."/>
        </authorList>
    </citation>
    <scope>NUCLEOTIDE SEQUENCE</scope>
    <source>
        <strain evidence="5">CGMCC 4.7679</strain>
    </source>
</reference>
<evidence type="ECO:0000256" key="3">
    <source>
        <dbReference type="ARBA" id="ARBA00023163"/>
    </source>
</evidence>
<dbReference type="SUPFAM" id="SSF46785">
    <property type="entry name" value="Winged helix' DNA-binding domain"/>
    <property type="match status" value="1"/>
</dbReference>
<dbReference type="SUPFAM" id="SSF48008">
    <property type="entry name" value="GntR ligand-binding domain-like"/>
    <property type="match status" value="1"/>
</dbReference>
<keyword evidence="3" id="KW-0804">Transcription</keyword>
<dbReference type="Proteomes" id="UP000658656">
    <property type="component" value="Unassembled WGS sequence"/>
</dbReference>
<name>A0A8H9MBF5_9PSEU</name>
<sequence>MTPSDAAPSLRLAAAPVRALLPGTTDPAAEITRLLKAGDRREPAVVQVAIWVALGIVEGRLKPGQDLNSVDLAARFECSRTPVREALMLLESEGLVEIRARRRPRVASFTPGRVRDIYFVRRHLLALVGRLVVERVTDAELVTLQERLRRMEVLAAARDVDAYFWSHVDLQGRFLAIAGNEILTGILDSLALRTLVLRHASLAREGRITASAADQVRIMDAIAARDGDLTALLLSRATDAALAAIDLSALQVVP</sequence>
<evidence type="ECO:0000313" key="6">
    <source>
        <dbReference type="Proteomes" id="UP000658656"/>
    </source>
</evidence>
<comment type="caution">
    <text evidence="5">The sequence shown here is derived from an EMBL/GenBank/DDBJ whole genome shotgun (WGS) entry which is preliminary data.</text>
</comment>
<dbReference type="GO" id="GO:0003677">
    <property type="term" value="F:DNA binding"/>
    <property type="evidence" value="ECO:0007669"/>
    <property type="project" value="UniProtKB-KW"/>
</dbReference>
<dbReference type="OrthoDB" id="8680240at2"/>
<dbReference type="CDD" id="cd07377">
    <property type="entry name" value="WHTH_GntR"/>
    <property type="match status" value="1"/>
</dbReference>
<dbReference type="SMART" id="SM00345">
    <property type="entry name" value="HTH_GNTR"/>
    <property type="match status" value="1"/>
</dbReference>
<keyword evidence="2" id="KW-0238">DNA-binding</keyword>
<dbReference type="PANTHER" id="PTHR43537">
    <property type="entry name" value="TRANSCRIPTIONAL REGULATOR, GNTR FAMILY"/>
    <property type="match status" value="1"/>
</dbReference>
<dbReference type="Pfam" id="PF00392">
    <property type="entry name" value="GntR"/>
    <property type="match status" value="1"/>
</dbReference>
<reference evidence="5" key="1">
    <citation type="journal article" date="2014" name="Int. J. Syst. Evol. Microbiol.">
        <title>Complete genome sequence of Corynebacterium casei LMG S-19264T (=DSM 44701T), isolated from a smear-ripened cheese.</title>
        <authorList>
            <consortium name="US DOE Joint Genome Institute (JGI-PGF)"/>
            <person name="Walter F."/>
            <person name="Albersmeier A."/>
            <person name="Kalinowski J."/>
            <person name="Ruckert C."/>
        </authorList>
    </citation>
    <scope>NUCLEOTIDE SEQUENCE</scope>
    <source>
        <strain evidence="5">CGMCC 4.7679</strain>
    </source>
</reference>
<dbReference type="PANTHER" id="PTHR43537:SF52">
    <property type="entry name" value="FATTY ACID METABOLISM REGULATOR PROTEIN"/>
    <property type="match status" value="1"/>
</dbReference>
<evidence type="ECO:0000259" key="4">
    <source>
        <dbReference type="PROSITE" id="PS50949"/>
    </source>
</evidence>
<dbReference type="InterPro" id="IPR000524">
    <property type="entry name" value="Tscrpt_reg_HTH_GntR"/>
</dbReference>
<dbReference type="InterPro" id="IPR036390">
    <property type="entry name" value="WH_DNA-bd_sf"/>
</dbReference>
<accession>A0A8H9MBF5</accession>
<dbReference type="RefSeq" id="WP_145933498.1">
    <property type="nucleotide sequence ID" value="NZ_BNAV01000001.1"/>
</dbReference>
<dbReference type="GO" id="GO:0003700">
    <property type="term" value="F:DNA-binding transcription factor activity"/>
    <property type="evidence" value="ECO:0007669"/>
    <property type="project" value="InterPro"/>
</dbReference>
<evidence type="ECO:0000313" key="5">
    <source>
        <dbReference type="EMBL" id="GHF35179.1"/>
    </source>
</evidence>
<organism evidence="5 6">
    <name type="scientific">Amycolatopsis bartoniae</name>
    <dbReference type="NCBI Taxonomy" id="941986"/>
    <lineage>
        <taxon>Bacteria</taxon>
        <taxon>Bacillati</taxon>
        <taxon>Actinomycetota</taxon>
        <taxon>Actinomycetes</taxon>
        <taxon>Pseudonocardiales</taxon>
        <taxon>Pseudonocardiaceae</taxon>
        <taxon>Amycolatopsis</taxon>
    </lineage>
</organism>
<dbReference type="InterPro" id="IPR011711">
    <property type="entry name" value="GntR_C"/>
</dbReference>
<feature type="domain" description="HTH gntR-type" evidence="4">
    <location>
        <begin position="42"/>
        <end position="109"/>
    </location>
</feature>
<dbReference type="AlphaFoldDB" id="A0A8H9MBF5"/>
<dbReference type="InterPro" id="IPR008920">
    <property type="entry name" value="TF_FadR/GntR_C"/>
</dbReference>
<protein>
    <recommendedName>
        <fullName evidence="4">HTH gntR-type domain-containing protein</fullName>
    </recommendedName>
</protein>
<dbReference type="Gene3D" id="1.10.10.10">
    <property type="entry name" value="Winged helix-like DNA-binding domain superfamily/Winged helix DNA-binding domain"/>
    <property type="match status" value="1"/>
</dbReference>
<dbReference type="PROSITE" id="PS50949">
    <property type="entry name" value="HTH_GNTR"/>
    <property type="match status" value="1"/>
</dbReference>
<evidence type="ECO:0000256" key="2">
    <source>
        <dbReference type="ARBA" id="ARBA00023125"/>
    </source>
</evidence>
<dbReference type="Pfam" id="PF07729">
    <property type="entry name" value="FCD"/>
    <property type="match status" value="1"/>
</dbReference>
<gene>
    <name evidence="5" type="ORF">GCM10017566_04880</name>
</gene>
<evidence type="ECO:0000256" key="1">
    <source>
        <dbReference type="ARBA" id="ARBA00023015"/>
    </source>
</evidence>
<dbReference type="SMART" id="SM00895">
    <property type="entry name" value="FCD"/>
    <property type="match status" value="1"/>
</dbReference>
<dbReference type="InterPro" id="IPR036388">
    <property type="entry name" value="WH-like_DNA-bd_sf"/>
</dbReference>
<proteinExistence type="predicted"/>
<dbReference type="Gene3D" id="1.20.120.530">
    <property type="entry name" value="GntR ligand-binding domain-like"/>
    <property type="match status" value="1"/>
</dbReference>
<dbReference type="EMBL" id="BNAV01000001">
    <property type="protein sequence ID" value="GHF35179.1"/>
    <property type="molecule type" value="Genomic_DNA"/>
</dbReference>
<keyword evidence="1" id="KW-0805">Transcription regulation</keyword>